<name>A0A1W5CUC7_9LECA</name>
<dbReference type="Proteomes" id="UP000192927">
    <property type="component" value="Unassembled WGS sequence"/>
</dbReference>
<keyword evidence="4" id="KW-1185">Reference proteome</keyword>
<dbReference type="AlphaFoldDB" id="A0A1W5CUC7"/>
<organism evidence="3 4">
    <name type="scientific">Lasallia pustulata</name>
    <dbReference type="NCBI Taxonomy" id="136370"/>
    <lineage>
        <taxon>Eukaryota</taxon>
        <taxon>Fungi</taxon>
        <taxon>Dikarya</taxon>
        <taxon>Ascomycota</taxon>
        <taxon>Pezizomycotina</taxon>
        <taxon>Lecanoromycetes</taxon>
        <taxon>OSLEUM clade</taxon>
        <taxon>Umbilicariomycetidae</taxon>
        <taxon>Umbilicariales</taxon>
        <taxon>Umbilicariaceae</taxon>
        <taxon>Lasallia</taxon>
    </lineage>
</organism>
<evidence type="ECO:0000259" key="2">
    <source>
        <dbReference type="SMART" id="SM00355"/>
    </source>
</evidence>
<feature type="region of interest" description="Disordered" evidence="1">
    <location>
        <begin position="471"/>
        <end position="558"/>
    </location>
</feature>
<accession>A0A1W5CUC7</accession>
<feature type="compositionally biased region" description="Acidic residues" evidence="1">
    <location>
        <begin position="489"/>
        <end position="508"/>
    </location>
</feature>
<feature type="compositionally biased region" description="Polar residues" evidence="1">
    <location>
        <begin position="273"/>
        <end position="284"/>
    </location>
</feature>
<feature type="region of interest" description="Disordered" evidence="1">
    <location>
        <begin position="384"/>
        <end position="417"/>
    </location>
</feature>
<dbReference type="Gene3D" id="3.30.160.60">
    <property type="entry name" value="Classic Zinc Finger"/>
    <property type="match status" value="1"/>
</dbReference>
<evidence type="ECO:0000313" key="4">
    <source>
        <dbReference type="Proteomes" id="UP000192927"/>
    </source>
</evidence>
<feature type="compositionally biased region" description="Polar residues" evidence="1">
    <location>
        <begin position="218"/>
        <end position="238"/>
    </location>
</feature>
<feature type="compositionally biased region" description="Low complexity" evidence="1">
    <location>
        <begin position="89"/>
        <end position="123"/>
    </location>
</feature>
<feature type="region of interest" description="Disordered" evidence="1">
    <location>
        <begin position="218"/>
        <end position="244"/>
    </location>
</feature>
<dbReference type="SUPFAM" id="SSF57667">
    <property type="entry name" value="beta-beta-alpha zinc fingers"/>
    <property type="match status" value="1"/>
</dbReference>
<dbReference type="EMBL" id="FWEW01000275">
    <property type="protein sequence ID" value="SLM34448.1"/>
    <property type="molecule type" value="Genomic_DNA"/>
</dbReference>
<feature type="compositionally biased region" description="Polar residues" evidence="1">
    <location>
        <begin position="400"/>
        <end position="417"/>
    </location>
</feature>
<proteinExistence type="predicted"/>
<evidence type="ECO:0000313" key="3">
    <source>
        <dbReference type="EMBL" id="SLM34448.1"/>
    </source>
</evidence>
<feature type="region of interest" description="Disordered" evidence="1">
    <location>
        <begin position="85"/>
        <end position="141"/>
    </location>
</feature>
<feature type="domain" description="C2H2-type" evidence="2">
    <location>
        <begin position="297"/>
        <end position="318"/>
    </location>
</feature>
<dbReference type="InterPro" id="IPR013087">
    <property type="entry name" value="Znf_C2H2_type"/>
</dbReference>
<feature type="domain" description="C2H2-type" evidence="2">
    <location>
        <begin position="417"/>
        <end position="437"/>
    </location>
</feature>
<sequence length="641" mass="70961">MALVHDHSTDFVLFPREQSYFDLSDSRREELFGQYISADMAQQFPDFTNSPYDSFAPASTYTPVPLYYAPQVVLHGHDANIKQVSHRYTPQGSPSTSTSQPPSTLSSASGASARSTASSAVGSPYSHATHSLNGHEPWGESAQGLGLAPSVLHNDGSFSHDSFIVPGLEHALFYDDDKFSSSFVDPALIQPFDTPVAHNTTSGPYPGIIHAFHPPTQTIHPASPTLSDASSQGSQRTGSAKFKHGSASPYLHTMGYHPYPQAPGGRRLSIASTQTRFSQESPRSVSLEYDEDGKERGRCPVLECGRLFKDIKAHMLTHQSERPEKCPITSCDYHQKGFARKYDKNRHTLTHYKGTMVCGFCPGSGSAAEKSFNRADVFKRHLTSVHGVEQSPPNSRKKSPTASSNRKLASYSSDATGKCSTCTMTFTSPQDFYEHLDECVLRVVQQEEPSEAINERRLAEVANDDAVKETLERHMIPSEIEGTSQSAAEYEDEDQDDEDNQEDEDNEDWSGPSGANPRAGKGAIKATKRGRGFTHSKGGVPLVSKGRKKRKNYPPSWGCPAEKMKMKKRVLCVYDGPRRLWKDDMMLDNEFEVRMQLNDGKSYVTDLDVQTLKRAEAFHCATAEEKGPWLEDDVDIQKLME</sequence>
<feature type="region of interest" description="Disordered" evidence="1">
    <location>
        <begin position="273"/>
        <end position="292"/>
    </location>
</feature>
<dbReference type="SMART" id="SM00355">
    <property type="entry name" value="ZnF_C2H2"/>
    <property type="match status" value="4"/>
</dbReference>
<evidence type="ECO:0000256" key="1">
    <source>
        <dbReference type="SAM" id="MobiDB-lite"/>
    </source>
</evidence>
<feature type="domain" description="C2H2-type" evidence="2">
    <location>
        <begin position="324"/>
        <end position="351"/>
    </location>
</feature>
<protein>
    <submittedName>
        <fullName evidence="3">Zinc finger, C2H2-like</fullName>
    </submittedName>
</protein>
<reference evidence="4" key="1">
    <citation type="submission" date="2017-03" db="EMBL/GenBank/DDBJ databases">
        <authorList>
            <person name="Sharma R."/>
            <person name="Thines M."/>
        </authorList>
    </citation>
    <scope>NUCLEOTIDE SEQUENCE [LARGE SCALE GENOMIC DNA]</scope>
</reference>
<dbReference type="InterPro" id="IPR036236">
    <property type="entry name" value="Znf_C2H2_sf"/>
</dbReference>
<feature type="domain" description="C2H2-type" evidence="2">
    <location>
        <begin position="356"/>
        <end position="386"/>
    </location>
</feature>